<reference evidence="1 2" key="1">
    <citation type="submission" date="2015-09" db="EMBL/GenBank/DDBJ databases">
        <title>A metagenomics-based metabolic model of nitrate-dependent anaerobic oxidation of methane by Methanoperedens-like archaea.</title>
        <authorList>
            <person name="Arshad A."/>
            <person name="Speth D.R."/>
            <person name="De Graaf R.M."/>
            <person name="Op Den Camp H.J."/>
            <person name="Jetten M.S."/>
            <person name="Welte C.U."/>
        </authorList>
    </citation>
    <scope>NUCLEOTIDE SEQUENCE [LARGE SCALE GENOMIC DNA]</scope>
</reference>
<comment type="caution">
    <text evidence="1">The sequence shown here is derived from an EMBL/GenBank/DDBJ whole genome shotgun (WGS) entry which is preliminary data.</text>
</comment>
<sequence>MDRENVRKEAEKIQIRMEHFEKAFTMVRPTQWDQKEYETMADITKAINKNTK</sequence>
<name>A0A0P8DWB3_9EURY</name>
<accession>A0A0P8DWB3</accession>
<dbReference type="EMBL" id="LKCM01000289">
    <property type="protein sequence ID" value="KPQ41892.1"/>
    <property type="molecule type" value="Genomic_DNA"/>
</dbReference>
<dbReference type="Proteomes" id="UP000050360">
    <property type="component" value="Unassembled WGS sequence"/>
</dbReference>
<gene>
    <name evidence="1" type="ORF">MPEBLZ_03578</name>
</gene>
<evidence type="ECO:0000313" key="1">
    <source>
        <dbReference type="EMBL" id="KPQ41892.1"/>
    </source>
</evidence>
<proteinExistence type="predicted"/>
<organism evidence="1 2">
    <name type="scientific">Candidatus Methanoperedens nitratireducens</name>
    <dbReference type="NCBI Taxonomy" id="1392998"/>
    <lineage>
        <taxon>Archaea</taxon>
        <taxon>Methanobacteriati</taxon>
        <taxon>Methanobacteriota</taxon>
        <taxon>Stenosarchaea group</taxon>
        <taxon>Methanomicrobia</taxon>
        <taxon>Methanosarcinales</taxon>
        <taxon>ANME-2 cluster</taxon>
        <taxon>Candidatus Methanoperedentaceae</taxon>
        <taxon>Candidatus Methanoperedens</taxon>
    </lineage>
</organism>
<evidence type="ECO:0000313" key="2">
    <source>
        <dbReference type="Proteomes" id="UP000050360"/>
    </source>
</evidence>
<protein>
    <submittedName>
        <fullName evidence="1">Uncharacterized protein</fullName>
    </submittedName>
</protein>
<dbReference type="AlphaFoldDB" id="A0A0P8DWB3"/>